<feature type="compositionally biased region" description="Basic residues" evidence="6">
    <location>
        <begin position="1"/>
        <end position="10"/>
    </location>
</feature>
<proteinExistence type="predicted"/>
<dbReference type="SUPFAM" id="SSF48371">
    <property type="entry name" value="ARM repeat"/>
    <property type="match status" value="1"/>
</dbReference>
<keyword evidence="1 5" id="KW-0853">WD repeat</keyword>
<evidence type="ECO:0000313" key="9">
    <source>
        <dbReference type="EMBL" id="KAF2743345.1"/>
    </source>
</evidence>
<comment type="function">
    <text evidence="3">May be involved in protein sorting and cell wall formation.</text>
</comment>
<dbReference type="PROSITE" id="PS51783">
    <property type="entry name" value="PH_BEACH"/>
    <property type="match status" value="1"/>
</dbReference>
<dbReference type="InterPro" id="IPR011993">
    <property type="entry name" value="PH-like_dom_sf"/>
</dbReference>
<evidence type="ECO:0000256" key="3">
    <source>
        <dbReference type="ARBA" id="ARBA00054699"/>
    </source>
</evidence>
<feature type="compositionally biased region" description="Low complexity" evidence="6">
    <location>
        <begin position="1742"/>
        <end position="1752"/>
    </location>
</feature>
<dbReference type="PANTHER" id="PTHR46108">
    <property type="entry name" value="BLUE CHEESE"/>
    <property type="match status" value="1"/>
</dbReference>
<dbReference type="PROSITE" id="PS50197">
    <property type="entry name" value="BEACH"/>
    <property type="match status" value="1"/>
</dbReference>
<keyword evidence="2" id="KW-0677">Repeat</keyword>
<dbReference type="SUPFAM" id="SSF50978">
    <property type="entry name" value="WD40 repeat-like"/>
    <property type="match status" value="1"/>
</dbReference>
<dbReference type="InterPro" id="IPR051944">
    <property type="entry name" value="BEACH_domain_protein"/>
</dbReference>
<dbReference type="Gene3D" id="2.30.29.30">
    <property type="entry name" value="Pleckstrin-homology domain (PH domain)/Phosphotyrosine-binding domain (PTB)"/>
    <property type="match status" value="1"/>
</dbReference>
<dbReference type="InterPro" id="IPR036322">
    <property type="entry name" value="WD40_repeat_dom_sf"/>
</dbReference>
<dbReference type="InterPro" id="IPR023362">
    <property type="entry name" value="PH-BEACH_dom"/>
</dbReference>
<dbReference type="InterPro" id="IPR001680">
    <property type="entry name" value="WD40_rpt"/>
</dbReference>
<name>A0A6A6UYU7_9PLEO</name>
<feature type="compositionally biased region" description="Basic and acidic residues" evidence="6">
    <location>
        <begin position="1773"/>
        <end position="1783"/>
    </location>
</feature>
<organism evidence="9 10">
    <name type="scientific">Sporormia fimetaria CBS 119925</name>
    <dbReference type="NCBI Taxonomy" id="1340428"/>
    <lineage>
        <taxon>Eukaryota</taxon>
        <taxon>Fungi</taxon>
        <taxon>Dikarya</taxon>
        <taxon>Ascomycota</taxon>
        <taxon>Pezizomycotina</taxon>
        <taxon>Dothideomycetes</taxon>
        <taxon>Pleosporomycetidae</taxon>
        <taxon>Pleosporales</taxon>
        <taxon>Sporormiaceae</taxon>
        <taxon>Sporormia</taxon>
    </lineage>
</organism>
<feature type="repeat" description="WD" evidence="5">
    <location>
        <begin position="2395"/>
        <end position="2436"/>
    </location>
</feature>
<dbReference type="InterPro" id="IPR013320">
    <property type="entry name" value="ConA-like_dom_sf"/>
</dbReference>
<evidence type="ECO:0000256" key="5">
    <source>
        <dbReference type="PROSITE-ProRule" id="PRU00221"/>
    </source>
</evidence>
<evidence type="ECO:0000256" key="2">
    <source>
        <dbReference type="ARBA" id="ARBA00022737"/>
    </source>
</evidence>
<feature type="compositionally biased region" description="Low complexity" evidence="6">
    <location>
        <begin position="941"/>
        <end position="952"/>
    </location>
</feature>
<dbReference type="CDD" id="cd01201">
    <property type="entry name" value="PH_BEACH"/>
    <property type="match status" value="1"/>
</dbReference>
<feature type="compositionally biased region" description="Basic and acidic residues" evidence="6">
    <location>
        <begin position="1685"/>
        <end position="1723"/>
    </location>
</feature>
<dbReference type="PANTHER" id="PTHR46108:SF4">
    <property type="entry name" value="BLUE CHEESE"/>
    <property type="match status" value="1"/>
</dbReference>
<feature type="region of interest" description="Disordered" evidence="6">
    <location>
        <begin position="1"/>
        <end position="20"/>
    </location>
</feature>
<evidence type="ECO:0000313" key="10">
    <source>
        <dbReference type="Proteomes" id="UP000799440"/>
    </source>
</evidence>
<dbReference type="InterPro" id="IPR000409">
    <property type="entry name" value="BEACH_dom"/>
</dbReference>
<dbReference type="OrthoDB" id="26681at2759"/>
<dbReference type="Pfam" id="PF02138">
    <property type="entry name" value="Beach"/>
    <property type="match status" value="1"/>
</dbReference>
<dbReference type="Gene3D" id="2.130.10.10">
    <property type="entry name" value="YVTN repeat-like/Quinoprotein amine dehydrogenase"/>
    <property type="match status" value="2"/>
</dbReference>
<dbReference type="SMART" id="SM00320">
    <property type="entry name" value="WD40"/>
    <property type="match status" value="2"/>
</dbReference>
<dbReference type="Gene3D" id="1.10.1540.10">
    <property type="entry name" value="BEACH domain"/>
    <property type="match status" value="1"/>
</dbReference>
<feature type="region of interest" description="Disordered" evidence="6">
    <location>
        <begin position="932"/>
        <end position="959"/>
    </location>
</feature>
<dbReference type="Proteomes" id="UP000799440">
    <property type="component" value="Unassembled WGS sequence"/>
</dbReference>
<feature type="compositionally biased region" description="Polar residues" evidence="6">
    <location>
        <begin position="1726"/>
        <end position="1741"/>
    </location>
</feature>
<dbReference type="EMBL" id="MU006598">
    <property type="protein sequence ID" value="KAF2743345.1"/>
    <property type="molecule type" value="Genomic_DNA"/>
</dbReference>
<dbReference type="SUPFAM" id="SSF81837">
    <property type="entry name" value="BEACH domain"/>
    <property type="match status" value="1"/>
</dbReference>
<keyword evidence="10" id="KW-1185">Reference proteome</keyword>
<reference evidence="9" key="1">
    <citation type="journal article" date="2020" name="Stud. Mycol.">
        <title>101 Dothideomycetes genomes: a test case for predicting lifestyles and emergence of pathogens.</title>
        <authorList>
            <person name="Haridas S."/>
            <person name="Albert R."/>
            <person name="Binder M."/>
            <person name="Bloem J."/>
            <person name="Labutti K."/>
            <person name="Salamov A."/>
            <person name="Andreopoulos B."/>
            <person name="Baker S."/>
            <person name="Barry K."/>
            <person name="Bills G."/>
            <person name="Bluhm B."/>
            <person name="Cannon C."/>
            <person name="Castanera R."/>
            <person name="Culley D."/>
            <person name="Daum C."/>
            <person name="Ezra D."/>
            <person name="Gonzalez J."/>
            <person name="Henrissat B."/>
            <person name="Kuo A."/>
            <person name="Liang C."/>
            <person name="Lipzen A."/>
            <person name="Lutzoni F."/>
            <person name="Magnuson J."/>
            <person name="Mondo S."/>
            <person name="Nolan M."/>
            <person name="Ohm R."/>
            <person name="Pangilinan J."/>
            <person name="Park H.-J."/>
            <person name="Ramirez L."/>
            <person name="Alfaro M."/>
            <person name="Sun H."/>
            <person name="Tritt A."/>
            <person name="Yoshinaga Y."/>
            <person name="Zwiers L.-H."/>
            <person name="Turgeon B."/>
            <person name="Goodwin S."/>
            <person name="Spatafora J."/>
            <person name="Crous P."/>
            <person name="Grigoriev I."/>
        </authorList>
    </citation>
    <scope>NUCLEOTIDE SEQUENCE</scope>
    <source>
        <strain evidence="9">CBS 119925</strain>
    </source>
</reference>
<feature type="domain" description="BEACH" evidence="7">
    <location>
        <begin position="1967"/>
        <end position="2258"/>
    </location>
</feature>
<dbReference type="Pfam" id="PF14844">
    <property type="entry name" value="PH_BEACH"/>
    <property type="match status" value="1"/>
</dbReference>
<accession>A0A6A6UYU7</accession>
<evidence type="ECO:0000256" key="4">
    <source>
        <dbReference type="ARBA" id="ARBA00073334"/>
    </source>
</evidence>
<evidence type="ECO:0000259" key="8">
    <source>
        <dbReference type="PROSITE" id="PS51783"/>
    </source>
</evidence>
<sequence>MTSLARRHRSSTAASRMPQMNDQIAELRSLADELINAAQTSPPTTSVLHAQSSALRRMRQLLIDSHEQTQTKDAFRYVRGFDVLLQTLRSLSPLYDPSTLSPPDRIDFFDVIKAALDVLSDALEGHSGNRRFFAKRVEGGGWVALQNALAEIGIVDGDDYAGMEQLFGTFFAFALGEDDMTRVFRNVGGALEGDANTQGPENTSQAQIDTLQARVRKVFSGNEVLKNPDILPIIVHFWQCFCPNSESESHPHALSVSILLAVLETIHGSTYNKAAVHVTGLLSTILQLLFDGDCGPVEAQLLRQLAESLVEFGINQLDDAYYLFRKASTSVQAAEFLREGIQSSRGPPFIQFDLSLDGFSAIELPDIGKPFPPVSPGSGYTFSTWVRVDRYDPNCHTTIFGAYDDTQTFFLMAYLEKDTKCFILQTYMGHSAGVVPSVRFKKAPRLEQGKWYHIAVVHRRAKGVGLGAHKASLYINGEFTESMRAHYPSHPPVLSGSQESFASVQSHDGRQHRISAFVGTPRNLAPRLGRNVIHSKISMASFHLFSETLSDELLAVYFKLGPRYSGNFQDRLGSFQTYRTSAELHVRSEMLHPGKEERSDIVTAVRSNASQLVPESKIVLSFFPTSVLDDDDRNGVDESQLIRSLSKESAKLLHRCTRLQGIPIIINAAVPSVNDALSQSHGVGRLSAKAVVVIPQALDDAMWRVGGCAAVGLKLVQAARSLDDLLRAVQILLEAVEDNWRNCEAMEQNNGFALLAEVLRQKMGNATPLGPHGSSEIDMTPEACEAFILELLRVVLRFVGYDEACPADSLIINPLAYRILLVDLDLWRRSTSLEAQQLYYSQFIHFAKGSKYHHYNSRRFSRIRVVKRLTEALKGEVLMPQTFPHFLDSLKALLSINFNGENVRALSLFVTYALHDSRAAYVKPTLRPKASTVRLRKNTNSSTPAGSSPHSRSSSHDPAQAQGLSLEDLGISVLRMLTDLLCDPANHANIVRFAKNVTGKWILFLFAEPDQRVIVMASKILARLLIINGPAYVQKFHEKGGGFLILKHRLKHWWNTPGIWTICIAILFGRDVATIDFERDFDVYNLVDIFITHSPQSRLRIVNPGIFPVIVAMMEMGLRTIVRDQAHIPKEAQSSENGTAMPKRGRRRTMSLTNNQPPLDPASSRSDRLNDFASVLLSAIQFLHELHSRCEVFRDFAVGSNYVQQLLFILYPVVVTSDSVSAETELLSRGSLTFEGQDVFIKPLSKAAGLQAPIVRTTNVSVPPSPQPHRIAPFRRASSFVLVSTETKNKVEVPPPILEVRTPSASAAAKVSSGIVEAALEVVVDVFQDQIFNRKDFPGLGIFLKTPPGFQEHQAYFESYILRQTMSSITNSLQLDKKLLHEPRVLTNLARFVSHISEAVFEGWFLEGADPLLDFAGFVLEYLERPEVSLMKSVRLCTQAVSTIRTTFFRVVLLRLAESDDATDGFSVAQAIQKLTYWQGLIFSSGNAEGLFMRLICYLLYTMLSSKYEPVRSAAVEFWRLLVVQKPDDVSQILDQVMQGNDGLLEDFHKITEMENETFLQWLQGHKADLDALVYCSLQRHWDEFTQEQNKKTEESAQRRVAKRREKLRQWQNEDVLAERVWLNHEHTTKHFRSNVHASERIKHQRVLQDQQENITFLTGVMARLDKQMRGPCALFESSPPPQWRLDETEGRDRRRMRTIIDHARERKYVPRRRDTDSNKVKLDSTPPSRTSQHSVATPVQSRTRSSSSISTDVAGKDEGSGSEADDDFELVDPIHEDEGGFEDKNRKVMRSLNRNDEVQYVCNVSRVVGLEAIEGLLIVGKDCLYLLDDFFQRSDGEIVRVWQAPSDERDPCVQVIAGSKTASSRRLASREEGEATRNWKWNSVISVSKRRFLHRDVAMEIFFEDGRSYLLTVINSSVRNDVYSKLIARAQYVAKPDLLANSEIAWRLDSLRNPEEAPQTLGSRFASAFGNNNLQPATKKWLKGELSNFHYLMMVNTLAGRSFNDLTQYPVFPWVIADYTSEDLDLADPKTFRDLSRPIGCQDLEREQKTHERYQQLLEISEEPAFHYGTHYSSATTVAAYLTRLQPFCAASTLIHDGKFDHPDRMFYSIANAWESASRINMADVRELTPEFFYLPDFLTNVNSYNFGQRANGQSVDDVELPPWAHGDPAIFIAKQREALESPYVSQNLHKWIDLIFGYQQRGEAAIEAANVYRHQSYQGAVDLDVIDDQRWEENIQVIHNFGQTPYQVFQRPHPQKDVKQLPGNSTRLDTAVESLTRIPGTLLEAHDPITSLAFLTKQDKLLCTGPFRLNIPPTFDKYMEWGFADGSIRFYDAGSKRRIGLFEHLHVGQLTTCLFANGNTLITAGADCTVGVWHVSRNERSANVVEVVNKSMLYGHRKPVITLAASAALATLLTADAGGRVLLWDLNRLEFVRELEVPEQCGVVQHARINSSTGHVVLACGSRVVVTGLNGGVLVCQEIGETEEEISALAVHKGGNEWCARELVFVGVRGCVKIFQLAPDRTGSWALTLLKLLSHETPGREGRNETRITAVLPTGRCVYTGDEEGCVYEWGCVQRGR</sequence>
<dbReference type="InterPro" id="IPR036372">
    <property type="entry name" value="BEACH_dom_sf"/>
</dbReference>
<protein>
    <recommendedName>
        <fullName evidence="4">Beige protein homolog 1</fullName>
    </recommendedName>
</protein>
<dbReference type="Pfam" id="PF13385">
    <property type="entry name" value="Laminin_G_3"/>
    <property type="match status" value="1"/>
</dbReference>
<dbReference type="InterPro" id="IPR016024">
    <property type="entry name" value="ARM-type_fold"/>
</dbReference>
<evidence type="ECO:0000256" key="1">
    <source>
        <dbReference type="ARBA" id="ARBA00022574"/>
    </source>
</evidence>
<dbReference type="SMART" id="SM01026">
    <property type="entry name" value="Beach"/>
    <property type="match status" value="1"/>
</dbReference>
<feature type="region of interest" description="Disordered" evidence="6">
    <location>
        <begin position="1673"/>
        <end position="1783"/>
    </location>
</feature>
<feature type="region of interest" description="Disordered" evidence="6">
    <location>
        <begin position="1129"/>
        <end position="1165"/>
    </location>
</feature>
<dbReference type="CDD" id="cd06071">
    <property type="entry name" value="Beach"/>
    <property type="match status" value="1"/>
</dbReference>
<dbReference type="FunFam" id="1.10.1540.10:FF:000001">
    <property type="entry name" value="neurobeachin isoform X1"/>
    <property type="match status" value="1"/>
</dbReference>
<dbReference type="Gene3D" id="2.60.120.200">
    <property type="match status" value="1"/>
</dbReference>
<dbReference type="PROSITE" id="PS50082">
    <property type="entry name" value="WD_REPEATS_2"/>
    <property type="match status" value="1"/>
</dbReference>
<gene>
    <name evidence="9" type="ORF">M011DRAFT_471504</name>
</gene>
<dbReference type="Pfam" id="PF23295">
    <property type="entry name" value="Arm_4"/>
    <property type="match status" value="1"/>
</dbReference>
<dbReference type="InterPro" id="IPR015943">
    <property type="entry name" value="WD40/YVTN_repeat-like_dom_sf"/>
</dbReference>
<feature type="domain" description="BEACH-type PH" evidence="8">
    <location>
        <begin position="1794"/>
        <end position="1928"/>
    </location>
</feature>
<dbReference type="SUPFAM" id="SSF49899">
    <property type="entry name" value="Concanavalin A-like lectins/glucanases"/>
    <property type="match status" value="1"/>
</dbReference>
<dbReference type="InterPro" id="IPR056252">
    <property type="entry name" value="Alfy-like_Arm-like"/>
</dbReference>
<evidence type="ECO:0000256" key="6">
    <source>
        <dbReference type="SAM" id="MobiDB-lite"/>
    </source>
</evidence>
<evidence type="ECO:0000259" key="7">
    <source>
        <dbReference type="PROSITE" id="PS50197"/>
    </source>
</evidence>
<dbReference type="SUPFAM" id="SSF50729">
    <property type="entry name" value="PH domain-like"/>
    <property type="match status" value="1"/>
</dbReference>